<evidence type="ECO:0000256" key="5">
    <source>
        <dbReference type="ARBA" id="ARBA00022691"/>
    </source>
</evidence>
<feature type="binding site" evidence="6">
    <location>
        <position position="220"/>
    </location>
    <ligand>
        <name>S-adenosyl-L-methionine</name>
        <dbReference type="ChEBI" id="CHEBI:59789"/>
    </ligand>
</feature>
<proteinExistence type="inferred from homology"/>
<evidence type="ECO:0000256" key="3">
    <source>
        <dbReference type="ARBA" id="ARBA00022603"/>
    </source>
</evidence>
<reference evidence="7 8" key="1">
    <citation type="submission" date="2020-06" db="EMBL/GenBank/DDBJ databases">
        <authorList>
            <person name="Kang J."/>
        </authorList>
    </citation>
    <scope>NUCLEOTIDE SEQUENCE [LARGE SCALE GENOMIC DNA]</scope>
    <source>
        <strain evidence="7 8">DCY120</strain>
    </source>
</reference>
<feature type="binding site" evidence="6">
    <location>
        <position position="133"/>
    </location>
    <ligand>
        <name>S-adenosyl-L-methionine</name>
        <dbReference type="ChEBI" id="CHEBI:59789"/>
    </ligand>
</feature>
<dbReference type="EMBL" id="JABZEC010000001">
    <property type="protein sequence ID" value="NVY95857.1"/>
    <property type="molecule type" value="Genomic_DNA"/>
</dbReference>
<dbReference type="GO" id="GO:0005737">
    <property type="term" value="C:cytoplasm"/>
    <property type="evidence" value="ECO:0007669"/>
    <property type="project" value="UniProtKB-SubCell"/>
</dbReference>
<feature type="binding site" evidence="6">
    <location>
        <position position="155"/>
    </location>
    <ligand>
        <name>S-adenosyl-L-methionine</name>
        <dbReference type="ChEBI" id="CHEBI:59789"/>
    </ligand>
</feature>
<dbReference type="EC" id="2.1.1.-" evidence="6"/>
<evidence type="ECO:0000256" key="1">
    <source>
        <dbReference type="ARBA" id="ARBA00009741"/>
    </source>
</evidence>
<feature type="binding site" evidence="6">
    <location>
        <position position="177"/>
    </location>
    <ligand>
        <name>S-adenosyl-L-methionine</name>
        <dbReference type="ChEBI" id="CHEBI:59789"/>
    </ligand>
</feature>
<sequence>MKVWNQLKIFTLPQNFEAISSTLLLQGITGIELLPQDQGLTIYLPADQLTHSWQEELQERLQKFQVQPSQYQIEIIKNVTWNWGQQWQPYYHASRISHFMQIVPPWQKELATSPYDLLIDPQESFGTGEHETTKLCLQALEQFCPPQLASLIDVGTGTGILAIAAAKLGVQKIWAYDLDPVAISVAETNFHLNHCQDQIKVRTNSLLDGIDRQVDLITANMLEEPLRQLIPQLAPHLKAQGQVILSGFLTEKTAELQVSLQAEGLKMIQLMQTPTWGCLVLQKQGEDVHATNL</sequence>
<dbReference type="Pfam" id="PF06325">
    <property type="entry name" value="PrmA"/>
    <property type="match status" value="1"/>
</dbReference>
<dbReference type="CDD" id="cd02440">
    <property type="entry name" value="AdoMet_MTases"/>
    <property type="match status" value="1"/>
</dbReference>
<evidence type="ECO:0000256" key="6">
    <source>
        <dbReference type="HAMAP-Rule" id="MF_00735"/>
    </source>
</evidence>
<dbReference type="InterPro" id="IPR029063">
    <property type="entry name" value="SAM-dependent_MTases_sf"/>
</dbReference>
<keyword evidence="7" id="KW-0689">Ribosomal protein</keyword>
<dbReference type="Gene3D" id="3.40.50.150">
    <property type="entry name" value="Vaccinia Virus protein VP39"/>
    <property type="match status" value="1"/>
</dbReference>
<dbReference type="PANTHER" id="PTHR43648:SF1">
    <property type="entry name" value="ELECTRON TRANSFER FLAVOPROTEIN BETA SUBUNIT LYSINE METHYLTRANSFERASE"/>
    <property type="match status" value="1"/>
</dbReference>
<organism evidence="7 8">
    <name type="scientific">Bombilactobacillus apium</name>
    <dbReference type="NCBI Taxonomy" id="2675299"/>
    <lineage>
        <taxon>Bacteria</taxon>
        <taxon>Bacillati</taxon>
        <taxon>Bacillota</taxon>
        <taxon>Bacilli</taxon>
        <taxon>Lactobacillales</taxon>
        <taxon>Lactobacillaceae</taxon>
        <taxon>Bombilactobacillus</taxon>
    </lineage>
</organism>
<comment type="caution">
    <text evidence="7">The sequence shown here is derived from an EMBL/GenBank/DDBJ whole genome shotgun (WGS) entry which is preliminary data.</text>
</comment>
<dbReference type="SUPFAM" id="SSF53335">
    <property type="entry name" value="S-adenosyl-L-methionine-dependent methyltransferases"/>
    <property type="match status" value="1"/>
</dbReference>
<keyword evidence="5 6" id="KW-0949">S-adenosyl-L-methionine</keyword>
<comment type="function">
    <text evidence="6">Methylates ribosomal protein L11.</text>
</comment>
<dbReference type="GO" id="GO:0032259">
    <property type="term" value="P:methylation"/>
    <property type="evidence" value="ECO:0007669"/>
    <property type="project" value="UniProtKB-KW"/>
</dbReference>
<comment type="subcellular location">
    <subcellularLocation>
        <location evidence="6">Cytoplasm</location>
    </subcellularLocation>
</comment>
<dbReference type="GO" id="GO:0005840">
    <property type="term" value="C:ribosome"/>
    <property type="evidence" value="ECO:0007669"/>
    <property type="project" value="UniProtKB-KW"/>
</dbReference>
<dbReference type="InterPro" id="IPR050078">
    <property type="entry name" value="Ribosomal_L11_MeTrfase_PrmA"/>
</dbReference>
<dbReference type="AlphaFoldDB" id="A0A850R4T9"/>
<dbReference type="HAMAP" id="MF_00735">
    <property type="entry name" value="Methyltr_PrmA"/>
    <property type="match status" value="1"/>
</dbReference>
<dbReference type="RefSeq" id="WP_176942022.1">
    <property type="nucleotide sequence ID" value="NZ_JABZEC010000001.1"/>
</dbReference>
<name>A0A850R4T9_9LACO</name>
<comment type="similarity">
    <text evidence="1 6">Belongs to the methyltransferase superfamily. PrmA family.</text>
</comment>
<keyword evidence="4 6" id="KW-0808">Transferase</keyword>
<comment type="catalytic activity">
    <reaction evidence="6">
        <text>L-lysyl-[protein] + 3 S-adenosyl-L-methionine = N(6),N(6),N(6)-trimethyl-L-lysyl-[protein] + 3 S-adenosyl-L-homocysteine + 3 H(+)</text>
        <dbReference type="Rhea" id="RHEA:54192"/>
        <dbReference type="Rhea" id="RHEA-COMP:9752"/>
        <dbReference type="Rhea" id="RHEA-COMP:13826"/>
        <dbReference type="ChEBI" id="CHEBI:15378"/>
        <dbReference type="ChEBI" id="CHEBI:29969"/>
        <dbReference type="ChEBI" id="CHEBI:57856"/>
        <dbReference type="ChEBI" id="CHEBI:59789"/>
        <dbReference type="ChEBI" id="CHEBI:61961"/>
    </reaction>
</comment>
<evidence type="ECO:0000256" key="2">
    <source>
        <dbReference type="ARBA" id="ARBA00022490"/>
    </source>
</evidence>
<evidence type="ECO:0000313" key="7">
    <source>
        <dbReference type="EMBL" id="NVY95857.1"/>
    </source>
</evidence>
<keyword evidence="2 6" id="KW-0963">Cytoplasm</keyword>
<dbReference type="InterPro" id="IPR004498">
    <property type="entry name" value="Ribosomal_PrmA_MeTrfase"/>
</dbReference>
<dbReference type="PANTHER" id="PTHR43648">
    <property type="entry name" value="ELECTRON TRANSFER FLAVOPROTEIN BETA SUBUNIT LYSINE METHYLTRANSFERASE"/>
    <property type="match status" value="1"/>
</dbReference>
<keyword evidence="3 6" id="KW-0489">Methyltransferase</keyword>
<gene>
    <name evidence="6" type="primary">prmA</name>
    <name evidence="7" type="ORF">HU830_01360</name>
</gene>
<keyword evidence="7" id="KW-0687">Ribonucleoprotein</keyword>
<evidence type="ECO:0000313" key="8">
    <source>
        <dbReference type="Proteomes" id="UP000563523"/>
    </source>
</evidence>
<protein>
    <recommendedName>
        <fullName evidence="6">Ribosomal protein L11 methyltransferase</fullName>
        <shortName evidence="6">L11 Mtase</shortName>
        <ecNumber evidence="6">2.1.1.-</ecNumber>
    </recommendedName>
</protein>
<keyword evidence="8" id="KW-1185">Reference proteome</keyword>
<evidence type="ECO:0000256" key="4">
    <source>
        <dbReference type="ARBA" id="ARBA00022679"/>
    </source>
</evidence>
<dbReference type="GO" id="GO:0008276">
    <property type="term" value="F:protein methyltransferase activity"/>
    <property type="evidence" value="ECO:0007669"/>
    <property type="project" value="UniProtKB-UniRule"/>
</dbReference>
<accession>A0A850R4T9</accession>
<dbReference type="Proteomes" id="UP000563523">
    <property type="component" value="Unassembled WGS sequence"/>
</dbReference>